<dbReference type="InterPro" id="IPR056625">
    <property type="entry name" value="SH3_CYT4"/>
</dbReference>
<feature type="region of interest" description="Disordered" evidence="1">
    <location>
        <begin position="714"/>
        <end position="733"/>
    </location>
</feature>
<sequence>MMRRSSQQNYVCWRCLSLRPAERAPWQHRTLPSATAPSALSTTTALVTAASFSTASTASTASPAAPAATAVTWPAWPTRPTPTWSLHNPPVATRPLLQLRCSLPPRPKHGKSAIREELRAWEAANPSAAIGLPRDVPAEGRASNTATRTQTDTTLGLDFITQDDQLDRPHFDGVDGVDMDDLAPSGPPLQPGDLVEIRSRSGDLRIVAVCLGHFGDHAHFYSSTGKWFAARSVRTCFVVRRFVADPADLQPVVDAIPSHSTDTAVLGKLRDDNVGPSRELAASLLAKMRAFQSAAGDIHQAHVESLTRARHKFGPDARILSLREVADALLPVNLKQGKPDFPPEALYAVFSALEDDDIAFRVLDRAPRHHESHLFALHSADTQKTVLLAEKRVRAYLENPVDPAAPGPADPSSAEFAAFLDQARALIDQVRLKRSWSAHGMIGPRSDASPEPALNLDARWSPLGRSLVEFMHHWAAADAFRLGSRSHWIGASILRSLGRYNEALLDTTTGWTFLQEIGWVAPWDIPARYALSPPGVPVARHPNLPAPPAPPPKPETAPVLGDDKLAPLRRQVSHGSTVYCIDSADTLDVDDGISLEPAGDGKYWIHIHVADPASRLSHDQDITQLAARRAQTSYLAAFGQRMLEHDAVRHEFSLGPDRPALTFSALVTESGRLLDSKVTPEILRDVTYITPETVAAVVSHSNPPVPDTVLEVGVPPQHDTPVREMTSASGLTTEQKEELLTLSKLATAIQRTRLSKGAIPMYPPKPQASVSVEWLLHGANDDRSAFYVDDPYIRVAYSGQGDPLVSSLMQLAGEVGARFCYERNIPVPYRIQQLPGGGATALRAFSRDVLYPQLVAGKNPSAEDWHTLGTFMGGFDLSTMPAPNLAMGIDLYTKVTSPLRRYSDLLVHWQIEAALLEEHRRGKSLVVRKFPASADDVASPAAPTGEATQNSLSFLPFSEKQLNEKTLPHLRVYERLARRRDNIQGNSQWILQALVRAWRFGEGSPTLPETFRFTVFEVVPKNLARGQIDWFERRVTVDLEDLNGVTKLADMKRGDVFKVELVNVNVYTDQVNVRLLEKL</sequence>
<keyword evidence="4" id="KW-1185">Reference proteome</keyword>
<dbReference type="PANTHER" id="PTHR23355">
    <property type="entry name" value="RIBONUCLEASE"/>
    <property type="match status" value="1"/>
</dbReference>
<dbReference type="InterPro" id="IPR057912">
    <property type="entry name" value="OB_CYT4_C"/>
</dbReference>
<evidence type="ECO:0000256" key="1">
    <source>
        <dbReference type="SAM" id="MobiDB-lite"/>
    </source>
</evidence>
<proteinExistence type="predicted"/>
<dbReference type="Pfam" id="PF23214">
    <property type="entry name" value="SH3_CYT4"/>
    <property type="match status" value="1"/>
</dbReference>
<dbReference type="Pfam" id="PF00773">
    <property type="entry name" value="RNB"/>
    <property type="match status" value="1"/>
</dbReference>
<dbReference type="InterPro" id="IPR056624">
    <property type="entry name" value="WH_CYT4"/>
</dbReference>
<organism evidence="3 4">
    <name type="scientific">Staphylotrichum tortipilum</name>
    <dbReference type="NCBI Taxonomy" id="2831512"/>
    <lineage>
        <taxon>Eukaryota</taxon>
        <taxon>Fungi</taxon>
        <taxon>Dikarya</taxon>
        <taxon>Ascomycota</taxon>
        <taxon>Pezizomycotina</taxon>
        <taxon>Sordariomycetes</taxon>
        <taxon>Sordariomycetidae</taxon>
        <taxon>Sordariales</taxon>
        <taxon>Chaetomiaceae</taxon>
        <taxon>Staphylotrichum</taxon>
    </lineage>
</organism>
<dbReference type="GO" id="GO:0000175">
    <property type="term" value="F:3'-5'-RNA exonuclease activity"/>
    <property type="evidence" value="ECO:0007669"/>
    <property type="project" value="TreeGrafter"/>
</dbReference>
<dbReference type="InterPro" id="IPR001900">
    <property type="entry name" value="RNase_II/R"/>
</dbReference>
<evidence type="ECO:0000259" key="2">
    <source>
        <dbReference type="SMART" id="SM00955"/>
    </source>
</evidence>
<dbReference type="PANTHER" id="PTHR23355:SF65">
    <property type="entry name" value="EXORIBONUCLEASE CYT-4, PUTATIVE (AFU_ORTHOLOGUE AFUA_7G01550)-RELATED"/>
    <property type="match status" value="1"/>
</dbReference>
<evidence type="ECO:0000313" key="4">
    <source>
        <dbReference type="Proteomes" id="UP001303889"/>
    </source>
</evidence>
<reference evidence="3" key="2">
    <citation type="submission" date="2023-05" db="EMBL/GenBank/DDBJ databases">
        <authorList>
            <consortium name="Lawrence Berkeley National Laboratory"/>
            <person name="Steindorff A."/>
            <person name="Hensen N."/>
            <person name="Bonometti L."/>
            <person name="Westerberg I."/>
            <person name="Brannstrom I.O."/>
            <person name="Guillou S."/>
            <person name="Cros-Aarteil S."/>
            <person name="Calhoun S."/>
            <person name="Haridas S."/>
            <person name="Kuo A."/>
            <person name="Mondo S."/>
            <person name="Pangilinan J."/>
            <person name="Riley R."/>
            <person name="Labutti K."/>
            <person name="Andreopoulos B."/>
            <person name="Lipzen A."/>
            <person name="Chen C."/>
            <person name="Yanf M."/>
            <person name="Daum C."/>
            <person name="Ng V."/>
            <person name="Clum A."/>
            <person name="Ohm R."/>
            <person name="Martin F."/>
            <person name="Silar P."/>
            <person name="Natvig D."/>
            <person name="Lalanne C."/>
            <person name="Gautier V."/>
            <person name="Ament-Velasquez S.L."/>
            <person name="Kruys A."/>
            <person name="Hutchinson M.I."/>
            <person name="Powell A.J."/>
            <person name="Barry K."/>
            <person name="Miller A.N."/>
            <person name="Grigoriev I.V."/>
            <person name="Debuchy R."/>
            <person name="Gladieux P."/>
            <person name="Thoren M.H."/>
            <person name="Johannesson H."/>
        </authorList>
    </citation>
    <scope>NUCLEOTIDE SEQUENCE</scope>
    <source>
        <strain evidence="3">CBS 103.79</strain>
    </source>
</reference>
<dbReference type="GO" id="GO:0006402">
    <property type="term" value="P:mRNA catabolic process"/>
    <property type="evidence" value="ECO:0007669"/>
    <property type="project" value="TreeGrafter"/>
</dbReference>
<evidence type="ECO:0000313" key="3">
    <source>
        <dbReference type="EMBL" id="KAK3906866.1"/>
    </source>
</evidence>
<reference evidence="3" key="1">
    <citation type="journal article" date="2023" name="Mol. Phylogenet. Evol.">
        <title>Genome-scale phylogeny and comparative genomics of the fungal order Sordariales.</title>
        <authorList>
            <person name="Hensen N."/>
            <person name="Bonometti L."/>
            <person name="Westerberg I."/>
            <person name="Brannstrom I.O."/>
            <person name="Guillou S."/>
            <person name="Cros-Aarteil S."/>
            <person name="Calhoun S."/>
            <person name="Haridas S."/>
            <person name="Kuo A."/>
            <person name="Mondo S."/>
            <person name="Pangilinan J."/>
            <person name="Riley R."/>
            <person name="LaButti K."/>
            <person name="Andreopoulos B."/>
            <person name="Lipzen A."/>
            <person name="Chen C."/>
            <person name="Yan M."/>
            <person name="Daum C."/>
            <person name="Ng V."/>
            <person name="Clum A."/>
            <person name="Steindorff A."/>
            <person name="Ohm R.A."/>
            <person name="Martin F."/>
            <person name="Silar P."/>
            <person name="Natvig D.O."/>
            <person name="Lalanne C."/>
            <person name="Gautier V."/>
            <person name="Ament-Velasquez S.L."/>
            <person name="Kruys A."/>
            <person name="Hutchinson M.I."/>
            <person name="Powell A.J."/>
            <person name="Barry K."/>
            <person name="Miller A.N."/>
            <person name="Grigoriev I.V."/>
            <person name="Debuchy R."/>
            <person name="Gladieux P."/>
            <person name="Hiltunen Thoren M."/>
            <person name="Johannesson H."/>
        </authorList>
    </citation>
    <scope>NUCLEOTIDE SEQUENCE</scope>
    <source>
        <strain evidence="3">CBS 103.79</strain>
    </source>
</reference>
<accession>A0AAN6MUS4</accession>
<dbReference type="SMART" id="SM00955">
    <property type="entry name" value="RNB"/>
    <property type="match status" value="1"/>
</dbReference>
<dbReference type="EMBL" id="MU855318">
    <property type="protein sequence ID" value="KAK3906866.1"/>
    <property type="molecule type" value="Genomic_DNA"/>
</dbReference>
<dbReference type="AlphaFoldDB" id="A0AAN6MUS4"/>
<protein>
    <recommendedName>
        <fullName evidence="2">RNB domain-containing protein</fullName>
    </recommendedName>
</protein>
<feature type="domain" description="RNB" evidence="2">
    <location>
        <begin position="569"/>
        <end position="917"/>
    </location>
</feature>
<dbReference type="InterPro" id="IPR050180">
    <property type="entry name" value="RNR_Ribonuclease"/>
</dbReference>
<dbReference type="GO" id="GO:0000932">
    <property type="term" value="C:P-body"/>
    <property type="evidence" value="ECO:0007669"/>
    <property type="project" value="TreeGrafter"/>
</dbReference>
<gene>
    <name evidence="3" type="ORF">C8A05DRAFT_40413</name>
</gene>
<dbReference type="GO" id="GO:0003723">
    <property type="term" value="F:RNA binding"/>
    <property type="evidence" value="ECO:0007669"/>
    <property type="project" value="InterPro"/>
</dbReference>
<dbReference type="Proteomes" id="UP001303889">
    <property type="component" value="Unassembled WGS sequence"/>
</dbReference>
<dbReference type="Pfam" id="PF23216">
    <property type="entry name" value="WHD_CYT4"/>
    <property type="match status" value="1"/>
</dbReference>
<name>A0AAN6MUS4_9PEZI</name>
<comment type="caution">
    <text evidence="3">The sequence shown here is derived from an EMBL/GenBank/DDBJ whole genome shotgun (WGS) entry which is preliminary data.</text>
</comment>
<dbReference type="Pfam" id="PF25522">
    <property type="entry name" value="OB_cyt-4"/>
    <property type="match status" value="1"/>
</dbReference>
<dbReference type="SUPFAM" id="SSF50249">
    <property type="entry name" value="Nucleic acid-binding proteins"/>
    <property type="match status" value="1"/>
</dbReference>
<dbReference type="InterPro" id="IPR012340">
    <property type="entry name" value="NA-bd_OB-fold"/>
</dbReference>